<proteinExistence type="predicted"/>
<reference evidence="1 2" key="1">
    <citation type="submission" date="2024-06" db="EMBL/GenBank/DDBJ databases">
        <title>Genomic Encyclopedia of Type Strains, Phase IV (KMG-IV): sequencing the most valuable type-strain genomes for metagenomic binning, comparative biology and taxonomic classification.</title>
        <authorList>
            <person name="Goeker M."/>
        </authorList>
    </citation>
    <scope>NUCLEOTIDE SEQUENCE [LARGE SCALE GENOMIC DNA]</scope>
    <source>
        <strain evidence="1 2">DSM 105042</strain>
    </source>
</reference>
<dbReference type="Proteomes" id="UP001549031">
    <property type="component" value="Unassembled WGS sequence"/>
</dbReference>
<gene>
    <name evidence="1" type="ORF">ABID21_001874</name>
</gene>
<name>A0ABV2H5D8_9HYPH</name>
<dbReference type="EMBL" id="JBEPLJ010000006">
    <property type="protein sequence ID" value="MET3585765.1"/>
    <property type="molecule type" value="Genomic_DNA"/>
</dbReference>
<organism evidence="1 2">
    <name type="scientific">Pseudorhizobium tarimense</name>
    <dbReference type="NCBI Taxonomy" id="1079109"/>
    <lineage>
        <taxon>Bacteria</taxon>
        <taxon>Pseudomonadati</taxon>
        <taxon>Pseudomonadota</taxon>
        <taxon>Alphaproteobacteria</taxon>
        <taxon>Hyphomicrobiales</taxon>
        <taxon>Rhizobiaceae</taxon>
        <taxon>Rhizobium/Agrobacterium group</taxon>
        <taxon>Pseudorhizobium</taxon>
    </lineage>
</organism>
<protein>
    <submittedName>
        <fullName evidence="1">Uncharacterized protein</fullName>
    </submittedName>
</protein>
<evidence type="ECO:0000313" key="1">
    <source>
        <dbReference type="EMBL" id="MET3585765.1"/>
    </source>
</evidence>
<keyword evidence="2" id="KW-1185">Reference proteome</keyword>
<comment type="caution">
    <text evidence="1">The sequence shown here is derived from an EMBL/GenBank/DDBJ whole genome shotgun (WGS) entry which is preliminary data.</text>
</comment>
<sequence length="37" mass="4430">MNIPAYIRRALYGWLAWKGAKSNARYIARQRREVRHG</sequence>
<accession>A0ABV2H5D8</accession>
<evidence type="ECO:0000313" key="2">
    <source>
        <dbReference type="Proteomes" id="UP001549031"/>
    </source>
</evidence>